<dbReference type="EMBL" id="FRAF01000015">
    <property type="protein sequence ID" value="SHK50012.1"/>
    <property type="molecule type" value="Genomic_DNA"/>
</dbReference>
<feature type="transmembrane region" description="Helical" evidence="6">
    <location>
        <begin position="7"/>
        <end position="25"/>
    </location>
</feature>
<organism evidence="8 9">
    <name type="scientific">Alicyclobacillus tolerans</name>
    <dbReference type="NCBI Taxonomy" id="90970"/>
    <lineage>
        <taxon>Bacteria</taxon>
        <taxon>Bacillati</taxon>
        <taxon>Bacillota</taxon>
        <taxon>Bacilli</taxon>
        <taxon>Bacillales</taxon>
        <taxon>Alicyclobacillaceae</taxon>
        <taxon>Alicyclobacillus</taxon>
    </lineage>
</organism>
<reference evidence="9" key="1">
    <citation type="submission" date="2016-11" db="EMBL/GenBank/DDBJ databases">
        <authorList>
            <person name="Varghese N."/>
            <person name="Submissions S."/>
        </authorList>
    </citation>
    <scope>NUCLEOTIDE SEQUENCE [LARGE SCALE GENOMIC DNA]</scope>
    <source>
        <strain evidence="9">USBA-503</strain>
    </source>
</reference>
<keyword evidence="9" id="KW-1185">Reference proteome</keyword>
<keyword evidence="3 6" id="KW-1133">Transmembrane helix</keyword>
<dbReference type="STRING" id="1830138.SAMN05443507_11520"/>
<feature type="transmembrane region" description="Helical" evidence="6">
    <location>
        <begin position="37"/>
        <end position="62"/>
    </location>
</feature>
<evidence type="ECO:0000256" key="4">
    <source>
        <dbReference type="ARBA" id="ARBA00023136"/>
    </source>
</evidence>
<dbReference type="PANTHER" id="PTHR41335">
    <property type="entry name" value="MEMBRANE PROTEIN-RELATED"/>
    <property type="match status" value="1"/>
</dbReference>
<evidence type="ECO:0000313" key="8">
    <source>
        <dbReference type="EMBL" id="SHK50012.1"/>
    </source>
</evidence>
<dbReference type="Pfam" id="PF06305">
    <property type="entry name" value="LapA_dom"/>
    <property type="match status" value="1"/>
</dbReference>
<evidence type="ECO:0000256" key="3">
    <source>
        <dbReference type="ARBA" id="ARBA00022989"/>
    </source>
</evidence>
<dbReference type="Proteomes" id="UP000184016">
    <property type="component" value="Unassembled WGS sequence"/>
</dbReference>
<dbReference type="InterPro" id="IPR010445">
    <property type="entry name" value="LapA_dom"/>
</dbReference>
<evidence type="ECO:0000259" key="7">
    <source>
        <dbReference type="Pfam" id="PF06305"/>
    </source>
</evidence>
<feature type="compositionally biased region" description="Polar residues" evidence="5">
    <location>
        <begin position="103"/>
        <end position="112"/>
    </location>
</feature>
<name>A0A1M6SZ24_9BACL</name>
<dbReference type="AlphaFoldDB" id="A0A1M6SZ24"/>
<keyword evidence="1" id="KW-1003">Cell membrane</keyword>
<sequence>MKIQGRLILALLFAVIVAIFAVINVHQEPINFLFATAYVPLVLIILGSAAAGGIIVGSFGLVSQLRLRRKCSQLENELSERTARMQELEQQLSPDTGHLDLGQSDSSVRTDL</sequence>
<proteinExistence type="predicted"/>
<evidence type="ECO:0000256" key="5">
    <source>
        <dbReference type="SAM" id="MobiDB-lite"/>
    </source>
</evidence>
<dbReference type="RefSeq" id="WP_072874364.1">
    <property type="nucleotide sequence ID" value="NZ_FRAF01000015.1"/>
</dbReference>
<accession>A0A1M6SZ24</accession>
<keyword evidence="2 6" id="KW-0812">Transmembrane</keyword>
<feature type="region of interest" description="Disordered" evidence="5">
    <location>
        <begin position="89"/>
        <end position="112"/>
    </location>
</feature>
<gene>
    <name evidence="8" type="ORF">SAMN05443507_11520</name>
</gene>
<keyword evidence="4 6" id="KW-0472">Membrane</keyword>
<dbReference type="GO" id="GO:0005886">
    <property type="term" value="C:plasma membrane"/>
    <property type="evidence" value="ECO:0007669"/>
    <property type="project" value="InterPro"/>
</dbReference>
<evidence type="ECO:0000256" key="6">
    <source>
        <dbReference type="SAM" id="Phobius"/>
    </source>
</evidence>
<dbReference type="PANTHER" id="PTHR41335:SF1">
    <property type="entry name" value="MEMBRANE PROTEIN"/>
    <property type="match status" value="1"/>
</dbReference>
<evidence type="ECO:0000256" key="1">
    <source>
        <dbReference type="ARBA" id="ARBA00022475"/>
    </source>
</evidence>
<feature type="domain" description="Lipopolysaccharide assembly protein A" evidence="7">
    <location>
        <begin position="29"/>
        <end position="82"/>
    </location>
</feature>
<evidence type="ECO:0000256" key="2">
    <source>
        <dbReference type="ARBA" id="ARBA00022692"/>
    </source>
</evidence>
<evidence type="ECO:0000313" key="9">
    <source>
        <dbReference type="Proteomes" id="UP000184016"/>
    </source>
</evidence>
<protein>
    <submittedName>
        <fullName evidence="8">Uncharacterized integral membrane protein</fullName>
    </submittedName>
</protein>